<feature type="region of interest" description="Disordered" evidence="1">
    <location>
        <begin position="1"/>
        <end position="27"/>
    </location>
</feature>
<dbReference type="Proteomes" id="UP000187203">
    <property type="component" value="Unassembled WGS sequence"/>
</dbReference>
<comment type="caution">
    <text evidence="2">The sequence shown here is derived from an EMBL/GenBank/DDBJ whole genome shotgun (WGS) entry which is preliminary data.</text>
</comment>
<dbReference type="EMBL" id="AWUE01015425">
    <property type="protein sequence ID" value="OMO97685.1"/>
    <property type="molecule type" value="Genomic_DNA"/>
</dbReference>
<keyword evidence="3" id="KW-1185">Reference proteome</keyword>
<evidence type="ECO:0000313" key="2">
    <source>
        <dbReference type="EMBL" id="OMO97685.1"/>
    </source>
</evidence>
<dbReference type="AlphaFoldDB" id="A0A1R3JS71"/>
<evidence type="ECO:0000256" key="1">
    <source>
        <dbReference type="SAM" id="MobiDB-lite"/>
    </source>
</evidence>
<name>A0A1R3JS71_9ROSI</name>
<reference evidence="3" key="1">
    <citation type="submission" date="2013-09" db="EMBL/GenBank/DDBJ databases">
        <title>Corchorus olitorius genome sequencing.</title>
        <authorList>
            <person name="Alam M."/>
            <person name="Haque M.S."/>
            <person name="Islam M.S."/>
            <person name="Emdad E.M."/>
            <person name="Islam M.M."/>
            <person name="Ahmed B."/>
            <person name="Halim A."/>
            <person name="Hossen Q.M.M."/>
            <person name="Hossain M.Z."/>
            <person name="Ahmed R."/>
            <person name="Khan M.M."/>
            <person name="Islam R."/>
            <person name="Rashid M.M."/>
            <person name="Khan S.A."/>
            <person name="Rahman M.S."/>
            <person name="Alam M."/>
            <person name="Yahiya A.S."/>
            <person name="Khan M.S."/>
            <person name="Azam M.S."/>
            <person name="Haque T."/>
            <person name="Lashkar M.Z.H."/>
            <person name="Akhand A.I."/>
            <person name="Morshed G."/>
            <person name="Roy S."/>
            <person name="Uddin K.S."/>
            <person name="Rabeya T."/>
            <person name="Hossain A.S."/>
            <person name="Chowdhury A."/>
            <person name="Snigdha A.R."/>
            <person name="Mortoza M.S."/>
            <person name="Matin S.A."/>
            <person name="Hoque S.M.E."/>
            <person name="Islam M.K."/>
            <person name="Roy D.K."/>
            <person name="Haider R."/>
            <person name="Moosa M.M."/>
            <person name="Elias S.M."/>
            <person name="Hasan A.M."/>
            <person name="Jahan S."/>
            <person name="Shafiuddin M."/>
            <person name="Mahmood N."/>
            <person name="Shommy N.S."/>
        </authorList>
    </citation>
    <scope>NUCLEOTIDE SEQUENCE [LARGE SCALE GENOMIC DNA]</scope>
    <source>
        <strain evidence="3">cv. O-4</strain>
    </source>
</reference>
<dbReference type="PANTHER" id="PTHR37256">
    <property type="entry name" value="E1A-BINDING PROTEIN P400-LIKE"/>
    <property type="match status" value="1"/>
</dbReference>
<sequence length="208" mass="22805">MEAQSSSSSLKKPGRSTSRRRSHTRRSIAQASVINLAEARREIAHALLLHRFSLISSSNPPPISTTTSVAVAPCPSWMLGNPYTYTINPINPNLACSCYSVVEDMPLHVPEPVWSTTAPSLPAAPPPLEALEFLQSGESQAAASTWWFAFLDALDGNIQTTNSHFVDHNSSEQQRHIPKMGDPTNAPDQNNASLDEWLVHLIKQEDDI</sequence>
<dbReference type="PANTHER" id="PTHR37256:SF3">
    <property type="entry name" value="FORMIN-F-LIKE"/>
    <property type="match status" value="1"/>
</dbReference>
<proteinExistence type="predicted"/>
<feature type="compositionally biased region" description="Basic residues" evidence="1">
    <location>
        <begin position="12"/>
        <end position="26"/>
    </location>
</feature>
<evidence type="ECO:0000313" key="3">
    <source>
        <dbReference type="Proteomes" id="UP000187203"/>
    </source>
</evidence>
<accession>A0A1R3JS71</accession>
<protein>
    <submittedName>
        <fullName evidence="2">Uncharacterized protein</fullName>
    </submittedName>
</protein>
<gene>
    <name evidence="2" type="ORF">COLO4_14432</name>
</gene>
<organism evidence="2 3">
    <name type="scientific">Corchorus olitorius</name>
    <dbReference type="NCBI Taxonomy" id="93759"/>
    <lineage>
        <taxon>Eukaryota</taxon>
        <taxon>Viridiplantae</taxon>
        <taxon>Streptophyta</taxon>
        <taxon>Embryophyta</taxon>
        <taxon>Tracheophyta</taxon>
        <taxon>Spermatophyta</taxon>
        <taxon>Magnoliopsida</taxon>
        <taxon>eudicotyledons</taxon>
        <taxon>Gunneridae</taxon>
        <taxon>Pentapetalae</taxon>
        <taxon>rosids</taxon>
        <taxon>malvids</taxon>
        <taxon>Malvales</taxon>
        <taxon>Malvaceae</taxon>
        <taxon>Grewioideae</taxon>
        <taxon>Apeibeae</taxon>
        <taxon>Corchorus</taxon>
    </lineage>
</organism>
<dbReference type="OrthoDB" id="997224at2759"/>